<name>A0AAV5AA96_9AGAM</name>
<evidence type="ECO:0000313" key="1">
    <source>
        <dbReference type="EMBL" id="GJJ10103.1"/>
    </source>
</evidence>
<dbReference type="AlphaFoldDB" id="A0AAV5AA96"/>
<reference evidence="1" key="1">
    <citation type="submission" date="2021-10" db="EMBL/GenBank/DDBJ databases">
        <title>De novo Genome Assembly of Clathrus columnatus (Basidiomycota, Fungi) Using Illumina and Nanopore Sequence Data.</title>
        <authorList>
            <person name="Ogiso-Tanaka E."/>
            <person name="Itagaki H."/>
            <person name="Hosoya T."/>
            <person name="Hosaka K."/>
        </authorList>
    </citation>
    <scope>NUCLEOTIDE SEQUENCE</scope>
    <source>
        <strain evidence="1">MO-923</strain>
    </source>
</reference>
<dbReference type="Proteomes" id="UP001050691">
    <property type="component" value="Unassembled WGS sequence"/>
</dbReference>
<sequence>MDNQEITQLLKELGEDTKQGFIEMRRQMDMLEEKYENGNHAIGDDMSIISKPKGGQGRSGNNPKHPGYTLWKSMKAFVRAECSRYDLPLEGVQDQEWLKLGITCKQNARKNARLDGITLPSSDRKEMNCSRTHEVAFTPTPNNELTQLRNPKTILDAFPDTKTFEFLSDCFEICSQETQIDQTAIPSASQPDHHSRPQYHNIVFMDNEGWFYTYDRDILEVSYNTTTCTFSTRDELAELVLDCAPVDMKNPKKGLSNIQAKNVNGHWDVGYYVLSILPIPISAFEITPVTSPLVDYSTPASKTQIISTPLANVSNPVYEDNIPEVMFFLTHTGMGNK</sequence>
<dbReference type="EMBL" id="BPWL01000005">
    <property type="protein sequence ID" value="GJJ10103.1"/>
    <property type="molecule type" value="Genomic_DNA"/>
</dbReference>
<keyword evidence="2" id="KW-1185">Reference proteome</keyword>
<gene>
    <name evidence="1" type="ORF">Clacol_004329</name>
</gene>
<organism evidence="1 2">
    <name type="scientific">Clathrus columnatus</name>
    <dbReference type="NCBI Taxonomy" id="1419009"/>
    <lineage>
        <taxon>Eukaryota</taxon>
        <taxon>Fungi</taxon>
        <taxon>Dikarya</taxon>
        <taxon>Basidiomycota</taxon>
        <taxon>Agaricomycotina</taxon>
        <taxon>Agaricomycetes</taxon>
        <taxon>Phallomycetidae</taxon>
        <taxon>Phallales</taxon>
        <taxon>Clathraceae</taxon>
        <taxon>Clathrus</taxon>
    </lineage>
</organism>
<comment type="caution">
    <text evidence="1">The sequence shown here is derived from an EMBL/GenBank/DDBJ whole genome shotgun (WGS) entry which is preliminary data.</text>
</comment>
<proteinExistence type="predicted"/>
<protein>
    <submittedName>
        <fullName evidence="1">Uncharacterized protein</fullName>
    </submittedName>
</protein>
<evidence type="ECO:0000313" key="2">
    <source>
        <dbReference type="Proteomes" id="UP001050691"/>
    </source>
</evidence>
<accession>A0AAV5AA96</accession>